<dbReference type="InterPro" id="IPR036638">
    <property type="entry name" value="HLH_DNA-bd_sf"/>
</dbReference>
<evidence type="ECO:0000256" key="2">
    <source>
        <dbReference type="SAM" id="MobiDB-lite"/>
    </source>
</evidence>
<evidence type="ECO:0000259" key="3">
    <source>
        <dbReference type="PROSITE" id="PS50888"/>
    </source>
</evidence>
<gene>
    <name evidence="4" type="ORF">FFLO_00539</name>
</gene>
<evidence type="ECO:0000256" key="1">
    <source>
        <dbReference type="SAM" id="Coils"/>
    </source>
</evidence>
<feature type="compositionally biased region" description="Basic and acidic residues" evidence="2">
    <location>
        <begin position="157"/>
        <end position="179"/>
    </location>
</feature>
<organism evidence="4 5">
    <name type="scientific">Filobasidium floriforme</name>
    <dbReference type="NCBI Taxonomy" id="5210"/>
    <lineage>
        <taxon>Eukaryota</taxon>
        <taxon>Fungi</taxon>
        <taxon>Dikarya</taxon>
        <taxon>Basidiomycota</taxon>
        <taxon>Agaricomycotina</taxon>
        <taxon>Tremellomycetes</taxon>
        <taxon>Filobasidiales</taxon>
        <taxon>Filobasidiaceae</taxon>
        <taxon>Filobasidium</taxon>
    </lineage>
</organism>
<feature type="region of interest" description="Disordered" evidence="2">
    <location>
        <begin position="1"/>
        <end position="40"/>
    </location>
</feature>
<protein>
    <recommendedName>
        <fullName evidence="3">BHLH domain-containing protein</fullName>
    </recommendedName>
</protein>
<keyword evidence="5" id="KW-1185">Reference proteome</keyword>
<dbReference type="InterPro" id="IPR011598">
    <property type="entry name" value="bHLH_dom"/>
</dbReference>
<dbReference type="Proteomes" id="UP000812966">
    <property type="component" value="Unassembled WGS sequence"/>
</dbReference>
<dbReference type="Gene3D" id="4.10.280.10">
    <property type="entry name" value="Helix-loop-helix DNA-binding domain"/>
    <property type="match status" value="1"/>
</dbReference>
<dbReference type="PANTHER" id="PTHR47787:SF1">
    <property type="entry name" value="CENTROMERE-BINDING PROTEIN 1"/>
    <property type="match status" value="1"/>
</dbReference>
<feature type="region of interest" description="Disordered" evidence="2">
    <location>
        <begin position="152"/>
        <end position="203"/>
    </location>
</feature>
<dbReference type="SMART" id="SM00353">
    <property type="entry name" value="HLH"/>
    <property type="match status" value="1"/>
</dbReference>
<dbReference type="GO" id="GO:0046983">
    <property type="term" value="F:protein dimerization activity"/>
    <property type="evidence" value="ECO:0007669"/>
    <property type="project" value="InterPro"/>
</dbReference>
<feature type="domain" description="BHLH" evidence="3">
    <location>
        <begin position="28"/>
        <end position="78"/>
    </location>
</feature>
<dbReference type="Pfam" id="PF00010">
    <property type="entry name" value="HLH"/>
    <property type="match status" value="1"/>
</dbReference>
<evidence type="ECO:0000313" key="5">
    <source>
        <dbReference type="Proteomes" id="UP000812966"/>
    </source>
</evidence>
<evidence type="ECO:0000313" key="4">
    <source>
        <dbReference type="EMBL" id="KAG7571523.1"/>
    </source>
</evidence>
<proteinExistence type="predicted"/>
<feature type="compositionally biased region" description="Basic and acidic residues" evidence="2">
    <location>
        <begin position="26"/>
        <end position="38"/>
    </location>
</feature>
<reference evidence="4" key="1">
    <citation type="submission" date="2020-04" db="EMBL/GenBank/DDBJ databases">
        <title>Analysis of mating type loci in Filobasidium floriforme.</title>
        <authorList>
            <person name="Nowrousian M."/>
        </authorList>
    </citation>
    <scope>NUCLEOTIDE SEQUENCE</scope>
    <source>
        <strain evidence="4">CBS 6242</strain>
    </source>
</reference>
<keyword evidence="1" id="KW-0175">Coiled coil</keyword>
<dbReference type="AlphaFoldDB" id="A0A8K0NTA6"/>
<dbReference type="PANTHER" id="PTHR47787">
    <property type="entry name" value="CENTROMERE-BINDING PROTEIN 1"/>
    <property type="match status" value="1"/>
</dbReference>
<feature type="compositionally biased region" description="Basic and acidic residues" evidence="2">
    <location>
        <begin position="186"/>
        <end position="203"/>
    </location>
</feature>
<accession>A0A8K0NTA6</accession>
<dbReference type="SUPFAM" id="SSF47459">
    <property type="entry name" value="HLH, helix-loop-helix DNA-binding domain"/>
    <property type="match status" value="1"/>
</dbReference>
<dbReference type="EMBL" id="JABELV010000006">
    <property type="protein sequence ID" value="KAG7571523.1"/>
    <property type="molecule type" value="Genomic_DNA"/>
</dbReference>
<feature type="coiled-coil region" evidence="1">
    <location>
        <begin position="78"/>
        <end position="134"/>
    </location>
</feature>
<name>A0A8K0NTA6_9TREE</name>
<dbReference type="GO" id="GO:0003700">
    <property type="term" value="F:DNA-binding transcription factor activity"/>
    <property type="evidence" value="ECO:0007669"/>
    <property type="project" value="TreeGrafter"/>
</dbReference>
<dbReference type="GO" id="GO:0005634">
    <property type="term" value="C:nucleus"/>
    <property type="evidence" value="ECO:0007669"/>
    <property type="project" value="TreeGrafter"/>
</dbReference>
<sequence length="203" mass="23562">MGSDQVQSNPRKRKRRSPKPLNQDEIENKKAAHKEIERKRRHNIAAGVEAIAGILPNGDKEKYKGQILFRAVEYMQQLQKDTVRLPELEARNVQLEDQLEQATSNMPGFQGARIEELERQNQVLRQESEDQARKWALEKGVMEDELMSLRAQGRGSSADKDHHSLTEEYHRNWRNEENRANNLAAELERLKAESREGERPQGF</sequence>
<dbReference type="PROSITE" id="PS50888">
    <property type="entry name" value="BHLH"/>
    <property type="match status" value="1"/>
</dbReference>
<comment type="caution">
    <text evidence="4">The sequence shown here is derived from an EMBL/GenBank/DDBJ whole genome shotgun (WGS) entry which is preliminary data.</text>
</comment>